<dbReference type="InterPro" id="IPR001296">
    <property type="entry name" value="Glyco_trans_1"/>
</dbReference>
<evidence type="ECO:0000259" key="1">
    <source>
        <dbReference type="Pfam" id="PF00534"/>
    </source>
</evidence>
<dbReference type="EMBL" id="CP065202">
    <property type="protein sequence ID" value="QPL29990.1"/>
    <property type="molecule type" value="Genomic_DNA"/>
</dbReference>
<dbReference type="SUPFAM" id="SSF53756">
    <property type="entry name" value="UDP-Glycosyltransferase/glycogen phosphorylase"/>
    <property type="match status" value="1"/>
</dbReference>
<protein>
    <submittedName>
        <fullName evidence="3">Glycosyltransferase family 4 protein</fullName>
    </submittedName>
</protein>
<dbReference type="RefSeq" id="WP_196882345.1">
    <property type="nucleotide sequence ID" value="NZ_CP065202.1"/>
</dbReference>
<name>A0A9Q6VI59_PSEFR</name>
<evidence type="ECO:0000313" key="3">
    <source>
        <dbReference type="EMBL" id="QPL29990.1"/>
    </source>
</evidence>
<dbReference type="InterPro" id="IPR050194">
    <property type="entry name" value="Glycosyltransferase_grp1"/>
</dbReference>
<dbReference type="CDD" id="cd03801">
    <property type="entry name" value="GT4_PimA-like"/>
    <property type="match status" value="1"/>
</dbReference>
<dbReference type="Pfam" id="PF00534">
    <property type="entry name" value="Glycos_transf_1"/>
    <property type="match status" value="1"/>
</dbReference>
<accession>A0A9Q6VI59</accession>
<evidence type="ECO:0000313" key="4">
    <source>
        <dbReference type="Proteomes" id="UP000594467"/>
    </source>
</evidence>
<organism evidence="3 4">
    <name type="scientific">Pseudomonas fragi</name>
    <dbReference type="NCBI Taxonomy" id="296"/>
    <lineage>
        <taxon>Bacteria</taxon>
        <taxon>Pseudomonadati</taxon>
        <taxon>Pseudomonadota</taxon>
        <taxon>Gammaproteobacteria</taxon>
        <taxon>Pseudomonadales</taxon>
        <taxon>Pseudomonadaceae</taxon>
        <taxon>Pseudomonas</taxon>
    </lineage>
</organism>
<dbReference type="GO" id="GO:0016757">
    <property type="term" value="F:glycosyltransferase activity"/>
    <property type="evidence" value="ECO:0007669"/>
    <property type="project" value="InterPro"/>
</dbReference>
<sequence>MKITHIVEASATGTLSMLALLANAQAEQKNIVEVIYSIRPETPKNITSFFSSEITLTNIQMCSGKEKASSILKIRSRLKKTAPDNIILHSSFAGFLGRIASLGTLHKSHLYYIPHCISFMRKDISQLKKLTFILFEWFAALKKSAYVACSESEQREISAYIPFRKCHLVENAVNINVSKAKPKASTTKTIITVGQIRPQKGPKEFAKIAKHALSMDPNLRFIWVGDGDADSRAELQSSGVTVLGWIPKDEVITLLNTADIYLSTAKWEGMPVSLIEAIYSGLPLVASGCAGNVDIIEHGLTGWIFGDNETAANKIIEIVNNPHTAETVAKRALEVAKTRFTPQRYINDMSKLMSI</sequence>
<dbReference type="Gene3D" id="3.40.50.2000">
    <property type="entry name" value="Glycogen Phosphorylase B"/>
    <property type="match status" value="2"/>
</dbReference>
<proteinExistence type="predicted"/>
<reference evidence="3 4" key="1">
    <citation type="submission" date="2020-11" db="EMBL/GenBank/DDBJ databases">
        <title>The Complete Genome of Pseudomonas fragi A13BB.</title>
        <authorList>
            <person name="Awolope O.K."/>
            <person name="O'Driscoll N.H."/>
            <person name="Di Salvo A."/>
            <person name="Lamb A.J."/>
        </authorList>
    </citation>
    <scope>NUCLEOTIDE SEQUENCE [LARGE SCALE GENOMIC DNA]</scope>
    <source>
        <strain evidence="3 4">A13BB</strain>
    </source>
</reference>
<dbReference type="Pfam" id="PF13439">
    <property type="entry name" value="Glyco_transf_4"/>
    <property type="match status" value="1"/>
</dbReference>
<feature type="domain" description="Glycosyltransferase subfamily 4-like N-terminal" evidence="2">
    <location>
        <begin position="19"/>
        <end position="175"/>
    </location>
</feature>
<dbReference type="PANTHER" id="PTHR45947">
    <property type="entry name" value="SULFOQUINOVOSYL TRANSFERASE SQD2"/>
    <property type="match status" value="1"/>
</dbReference>
<dbReference type="PANTHER" id="PTHR45947:SF15">
    <property type="entry name" value="TEICHURONIC ACID BIOSYNTHESIS GLYCOSYLTRANSFERASE TUAC-RELATED"/>
    <property type="match status" value="1"/>
</dbReference>
<gene>
    <name evidence="3" type="ORF">I5R27_14150</name>
</gene>
<dbReference type="AlphaFoldDB" id="A0A9Q6VI59"/>
<evidence type="ECO:0000259" key="2">
    <source>
        <dbReference type="Pfam" id="PF13439"/>
    </source>
</evidence>
<dbReference type="Proteomes" id="UP000594467">
    <property type="component" value="Chromosome"/>
</dbReference>
<feature type="domain" description="Glycosyl transferase family 1" evidence="1">
    <location>
        <begin position="179"/>
        <end position="332"/>
    </location>
</feature>
<dbReference type="InterPro" id="IPR028098">
    <property type="entry name" value="Glyco_trans_4-like_N"/>
</dbReference>